<name>A0A4P6YGJ2_9FLAO</name>
<dbReference type="OrthoDB" id="25954at2"/>
<organism evidence="1 2">
    <name type="scientific">Flavobacterium nackdongense</name>
    <dbReference type="NCBI Taxonomy" id="2547394"/>
    <lineage>
        <taxon>Bacteria</taxon>
        <taxon>Pseudomonadati</taxon>
        <taxon>Bacteroidota</taxon>
        <taxon>Flavobacteriia</taxon>
        <taxon>Flavobacteriales</taxon>
        <taxon>Flavobacteriaceae</taxon>
        <taxon>Flavobacterium</taxon>
    </lineage>
</organism>
<dbReference type="EMBL" id="CP037933">
    <property type="protein sequence ID" value="QBN19925.1"/>
    <property type="molecule type" value="Genomic_DNA"/>
</dbReference>
<dbReference type="AlphaFoldDB" id="A0A4P6YGJ2"/>
<protein>
    <submittedName>
        <fullName evidence="1">Group III truncated hemoglobin</fullName>
    </submittedName>
</protein>
<keyword evidence="2" id="KW-1185">Reference proteome</keyword>
<evidence type="ECO:0000313" key="1">
    <source>
        <dbReference type="EMBL" id="QBN19925.1"/>
    </source>
</evidence>
<dbReference type="Gene3D" id="1.10.490.10">
    <property type="entry name" value="Globins"/>
    <property type="match status" value="1"/>
</dbReference>
<dbReference type="KEGG" id="fnk:E1750_14335"/>
<proteinExistence type="predicted"/>
<accession>A0A4P6YGJ2</accession>
<dbReference type="InterPro" id="IPR012292">
    <property type="entry name" value="Globin/Proto"/>
</dbReference>
<dbReference type="InterPro" id="IPR009050">
    <property type="entry name" value="Globin-like_sf"/>
</dbReference>
<reference evidence="2" key="1">
    <citation type="submission" date="2019-03" db="EMBL/GenBank/DDBJ databases">
        <title>Flavobacterium sp.</title>
        <authorList>
            <person name="Kim H."/>
        </authorList>
    </citation>
    <scope>NUCLEOTIDE SEQUENCE [LARGE SCALE GENOMIC DNA]</scope>
    <source>
        <strain evidence="2">GS13</strain>
    </source>
</reference>
<dbReference type="GO" id="GO:0020037">
    <property type="term" value="F:heme binding"/>
    <property type="evidence" value="ECO:0007669"/>
    <property type="project" value="InterPro"/>
</dbReference>
<gene>
    <name evidence="1" type="ORF">E1750_14335</name>
</gene>
<dbReference type="SUPFAM" id="SSF46458">
    <property type="entry name" value="Globin-like"/>
    <property type="match status" value="1"/>
</dbReference>
<evidence type="ECO:0000313" key="2">
    <source>
        <dbReference type="Proteomes" id="UP000291124"/>
    </source>
</evidence>
<dbReference type="CDD" id="cd08916">
    <property type="entry name" value="TrHb3_P"/>
    <property type="match status" value="1"/>
</dbReference>
<dbReference type="Proteomes" id="UP000291124">
    <property type="component" value="Chromosome"/>
</dbReference>
<dbReference type="RefSeq" id="WP_133277441.1">
    <property type="nucleotide sequence ID" value="NZ_CP037933.1"/>
</dbReference>
<sequence length="120" mass="14290">MNDIQSREDLHVLMTEFYKKLLADNRINYLFTNVAKIDLEPHLWELVDFWEQMLFDKGSYRKNVLKLHTDLNQQSKLSEEHFTIWLNYFNASIDENFAGQTAENMKTRALSIATVMKIKM</sequence>
<dbReference type="GO" id="GO:0019825">
    <property type="term" value="F:oxygen binding"/>
    <property type="evidence" value="ECO:0007669"/>
    <property type="project" value="InterPro"/>
</dbReference>